<evidence type="ECO:0000313" key="2">
    <source>
        <dbReference type="EMBL" id="RYP07402.1"/>
    </source>
</evidence>
<sequence length="314" mass="34664">MSGSVKDLVYELAPVPASFPSGHSATVQAFTSRHGLTPSEDYAPRQMLCRLRLATGSFKATRRPNIDLDRMDRYTRNQAVAVLRRGRVFQLVLPESDRLLELPAICSASKKILAVSEEDRTSVCTHRADERSYGLMDHHYAKAEDVSLICTRDHRAPPEVIAHLAVLPLRYLSEIVALAMFARRHLGWTKTVSPPVHAYVEAAAAASGVQKDDTPRTATALPTTCMRLLECYRPRSAATASRLPALFNCRAWNATCRGGRGQDVKIGFMPAGNPEDLSGRWDEKDSLLHLSLRQPTPTHAPLSGVPGPPRVFYD</sequence>
<protein>
    <submittedName>
        <fullName evidence="2">Uncharacterized protein</fullName>
    </submittedName>
</protein>
<comment type="caution">
    <text evidence="2">The sequence shown here is derived from an EMBL/GenBank/DDBJ whole genome shotgun (WGS) entry which is preliminary data.</text>
</comment>
<reference evidence="2 3" key="1">
    <citation type="submission" date="2018-06" db="EMBL/GenBank/DDBJ databases">
        <title>Complete Genomes of Monosporascus.</title>
        <authorList>
            <person name="Robinson A.J."/>
            <person name="Natvig D.O."/>
        </authorList>
    </citation>
    <scope>NUCLEOTIDE SEQUENCE [LARGE SCALE GENOMIC DNA]</scope>
    <source>
        <strain evidence="2 3">CBS 110550</strain>
    </source>
</reference>
<dbReference type="Gene3D" id="3.30.559.70">
    <property type="entry name" value="Choline/Carnitine o-acyltransferase, domain 2"/>
    <property type="match status" value="1"/>
</dbReference>
<dbReference type="AlphaFoldDB" id="A0A4Q4TLS1"/>
<dbReference type="InterPro" id="IPR042231">
    <property type="entry name" value="Cho/carn_acyl_trans_2"/>
</dbReference>
<dbReference type="EMBL" id="QJNU01000098">
    <property type="protein sequence ID" value="RYP07402.1"/>
    <property type="molecule type" value="Genomic_DNA"/>
</dbReference>
<gene>
    <name evidence="2" type="ORF">DL764_002537</name>
</gene>
<accession>A0A4Q4TLS1</accession>
<dbReference type="OrthoDB" id="4777544at2759"/>
<organism evidence="2 3">
    <name type="scientific">Monosporascus ibericus</name>
    <dbReference type="NCBI Taxonomy" id="155417"/>
    <lineage>
        <taxon>Eukaryota</taxon>
        <taxon>Fungi</taxon>
        <taxon>Dikarya</taxon>
        <taxon>Ascomycota</taxon>
        <taxon>Pezizomycotina</taxon>
        <taxon>Sordariomycetes</taxon>
        <taxon>Xylariomycetidae</taxon>
        <taxon>Xylariales</taxon>
        <taxon>Xylariales incertae sedis</taxon>
        <taxon>Monosporascus</taxon>
    </lineage>
</organism>
<dbReference type="SUPFAM" id="SSF52777">
    <property type="entry name" value="CoA-dependent acyltransferases"/>
    <property type="match status" value="1"/>
</dbReference>
<dbReference type="Proteomes" id="UP000293360">
    <property type="component" value="Unassembled WGS sequence"/>
</dbReference>
<name>A0A4Q4TLS1_9PEZI</name>
<dbReference type="STRING" id="155417.A0A4Q4TLS1"/>
<keyword evidence="3" id="KW-1185">Reference proteome</keyword>
<proteinExistence type="predicted"/>
<evidence type="ECO:0000256" key="1">
    <source>
        <dbReference type="SAM" id="MobiDB-lite"/>
    </source>
</evidence>
<feature type="region of interest" description="Disordered" evidence="1">
    <location>
        <begin position="294"/>
        <end position="314"/>
    </location>
</feature>
<evidence type="ECO:0000313" key="3">
    <source>
        <dbReference type="Proteomes" id="UP000293360"/>
    </source>
</evidence>